<dbReference type="InterPro" id="IPR036291">
    <property type="entry name" value="NAD(P)-bd_dom_sf"/>
</dbReference>
<organism evidence="4 5">
    <name type="scientific">Aliarcobacter vitoriensis</name>
    <dbReference type="NCBI Taxonomy" id="2011099"/>
    <lineage>
        <taxon>Bacteria</taxon>
        <taxon>Pseudomonadati</taxon>
        <taxon>Campylobacterota</taxon>
        <taxon>Epsilonproteobacteria</taxon>
        <taxon>Campylobacterales</taxon>
        <taxon>Arcobacteraceae</taxon>
        <taxon>Aliarcobacter</taxon>
    </lineage>
</organism>
<gene>
    <name evidence="4" type="ORF">CRU91_07130</name>
</gene>
<name>A0A366MU69_9BACT</name>
<evidence type="ECO:0000313" key="4">
    <source>
        <dbReference type="EMBL" id="RBQ28942.1"/>
    </source>
</evidence>
<sequence>MKNVALITGASSGIGKELAKIHASKGGDLVLVARNEDSLISLKNELEFKFSVKVVNIIIDLSVIGSAKEVYEKVKALNINIEYLFNNAGFGLLGKFDELSWERQSHMINLNIIAVTELTYLFLSDMKKRNSGKILNISSIASLLPGPLQAVYYATKAYVTSWGNALSEELYDTNITVTNLLPGATKTNFGATSGVDKTKLLDKAVSALSVAQDGYNAMIKGELDKISGVGCFQNIMIRIIPFVPKKIFLKYVRQIQEV</sequence>
<keyword evidence="5" id="KW-1185">Reference proteome</keyword>
<dbReference type="RefSeq" id="WP_113894534.1">
    <property type="nucleotide sequence ID" value="NZ_JANJGA010000010.1"/>
</dbReference>
<evidence type="ECO:0000256" key="2">
    <source>
        <dbReference type="ARBA" id="ARBA00023002"/>
    </source>
</evidence>
<dbReference type="PRINTS" id="PR00081">
    <property type="entry name" value="GDHRDH"/>
</dbReference>
<dbReference type="GO" id="GO:0016491">
    <property type="term" value="F:oxidoreductase activity"/>
    <property type="evidence" value="ECO:0007669"/>
    <property type="project" value="UniProtKB-KW"/>
</dbReference>
<dbReference type="OrthoDB" id="658698at2"/>
<comment type="caution">
    <text evidence="4">The sequence shown here is derived from an EMBL/GenBank/DDBJ whole genome shotgun (WGS) entry which is preliminary data.</text>
</comment>
<dbReference type="PIRSF" id="PIRSF000126">
    <property type="entry name" value="11-beta-HSD1"/>
    <property type="match status" value="1"/>
</dbReference>
<keyword evidence="2" id="KW-0560">Oxidoreductase</keyword>
<evidence type="ECO:0000256" key="1">
    <source>
        <dbReference type="ARBA" id="ARBA00006484"/>
    </source>
</evidence>
<reference evidence="4 5" key="1">
    <citation type="submission" date="2017-10" db="EMBL/GenBank/DDBJ databases">
        <title>Genomics of the genus Arcobacter.</title>
        <authorList>
            <person name="Perez-Cataluna A."/>
            <person name="Figueras M.J."/>
        </authorList>
    </citation>
    <scope>NUCLEOTIDE SEQUENCE [LARGE SCALE GENOMIC DNA]</scope>
    <source>
        <strain evidence="4 5">CECT 9230</strain>
    </source>
</reference>
<dbReference type="AlphaFoldDB" id="A0A366MU69"/>
<proteinExistence type="inferred from homology"/>
<dbReference type="EMBL" id="PDKB01000010">
    <property type="protein sequence ID" value="RBQ28942.1"/>
    <property type="molecule type" value="Genomic_DNA"/>
</dbReference>
<dbReference type="Pfam" id="PF00106">
    <property type="entry name" value="adh_short"/>
    <property type="match status" value="1"/>
</dbReference>
<evidence type="ECO:0000256" key="3">
    <source>
        <dbReference type="RuleBase" id="RU000363"/>
    </source>
</evidence>
<dbReference type="InterPro" id="IPR002347">
    <property type="entry name" value="SDR_fam"/>
</dbReference>
<accession>A0A366MU69</accession>
<evidence type="ECO:0000313" key="5">
    <source>
        <dbReference type="Proteomes" id="UP000252669"/>
    </source>
</evidence>
<dbReference type="Gene3D" id="3.40.50.720">
    <property type="entry name" value="NAD(P)-binding Rossmann-like Domain"/>
    <property type="match status" value="1"/>
</dbReference>
<protein>
    <submittedName>
        <fullName evidence="4">Short-chain dehydrogenase</fullName>
    </submittedName>
</protein>
<dbReference type="PANTHER" id="PTHR42901:SF1">
    <property type="entry name" value="ALCOHOL DEHYDROGENASE"/>
    <property type="match status" value="1"/>
</dbReference>
<dbReference type="SUPFAM" id="SSF51735">
    <property type="entry name" value="NAD(P)-binding Rossmann-fold domains"/>
    <property type="match status" value="1"/>
</dbReference>
<dbReference type="Proteomes" id="UP000252669">
    <property type="component" value="Unassembled WGS sequence"/>
</dbReference>
<dbReference type="PANTHER" id="PTHR42901">
    <property type="entry name" value="ALCOHOL DEHYDROGENASE"/>
    <property type="match status" value="1"/>
</dbReference>
<comment type="similarity">
    <text evidence="1 3">Belongs to the short-chain dehydrogenases/reductases (SDR) family.</text>
</comment>
<dbReference type="PRINTS" id="PR00080">
    <property type="entry name" value="SDRFAMILY"/>
</dbReference>